<dbReference type="GO" id="GO:0005886">
    <property type="term" value="C:plasma membrane"/>
    <property type="evidence" value="ECO:0007669"/>
    <property type="project" value="UniProtKB-SubCell"/>
</dbReference>
<evidence type="ECO:0000256" key="11">
    <source>
        <dbReference type="ARBA" id="ARBA00022692"/>
    </source>
</evidence>
<dbReference type="GO" id="GO:0016024">
    <property type="term" value="P:CDP-diacylglycerol biosynthetic process"/>
    <property type="evidence" value="ECO:0007669"/>
    <property type="project" value="TreeGrafter"/>
</dbReference>
<evidence type="ECO:0000256" key="3">
    <source>
        <dbReference type="ARBA" id="ARBA00005119"/>
    </source>
</evidence>
<sequence>MISSSSGDKRPSELTLRVLSGVVMAALALGVAWLGGPLFGLFWIAAGCAVGAEWAWLATPDPAARRRAAGAVAVALGVIGALYGASVGWGLGGLLWLAALALGAVGAGALARPAWGAGFGVLYGAAVFLGPLLLRTDPQDGMLALLWLFAVVWGTDIAAYASGRTFGGPKLAPRLSPKKTWSGALGGAILGPAAGVAVAAAGGVGHLAPVALVGLAAAVAVILGDLFESGAKRRYGAKDSGHLIPGHGGAMDRLDGFLVAATVAALIGLSRGGWDGAAQGLLRW</sequence>
<evidence type="ECO:0000256" key="15">
    <source>
        <dbReference type="ARBA" id="ARBA00023136"/>
    </source>
</evidence>
<protein>
    <recommendedName>
        <fullName evidence="7">Phosphatidate cytidylyltransferase</fullName>
        <ecNumber evidence="6">2.7.7.41</ecNumber>
    </recommendedName>
    <alternativeName>
        <fullName evidence="20">CDP-DAG synthase</fullName>
    </alternativeName>
    <alternativeName>
        <fullName evidence="22">CDP-DG synthase</fullName>
    </alternativeName>
    <alternativeName>
        <fullName evidence="18">CDP-diacylglycerol synthase</fullName>
    </alternativeName>
    <alternativeName>
        <fullName evidence="21">CDP-diglyceride pyrophosphorylase</fullName>
    </alternativeName>
    <alternativeName>
        <fullName evidence="23">CDP-diglyceride synthase</fullName>
    </alternativeName>
    <alternativeName>
        <fullName evidence="19">CTP:phosphatidate cytidylyltransferase</fullName>
    </alternativeName>
</protein>
<dbReference type="PANTHER" id="PTHR46382">
    <property type="entry name" value="PHOSPHATIDATE CYTIDYLYLTRANSFERASE"/>
    <property type="match status" value="1"/>
</dbReference>
<comment type="pathway">
    <text evidence="3">Phospholipid metabolism; CDP-diacylglycerol biosynthesis; CDP-diacylglycerol from sn-glycerol 3-phosphate: step 3/3.</text>
</comment>
<evidence type="ECO:0000256" key="19">
    <source>
        <dbReference type="ARBA" id="ARBA00031825"/>
    </source>
</evidence>
<feature type="transmembrane region" description="Helical" evidence="24">
    <location>
        <begin position="14"/>
        <end position="34"/>
    </location>
</feature>
<dbReference type="RefSeq" id="WP_271203337.1">
    <property type="nucleotide sequence ID" value="NZ_BSFK01000005.1"/>
</dbReference>
<evidence type="ECO:0000256" key="21">
    <source>
        <dbReference type="ARBA" id="ARBA00032396"/>
    </source>
</evidence>
<evidence type="ECO:0000256" key="24">
    <source>
        <dbReference type="SAM" id="Phobius"/>
    </source>
</evidence>
<dbReference type="GO" id="GO:0004605">
    <property type="term" value="F:phosphatidate cytidylyltransferase activity"/>
    <property type="evidence" value="ECO:0007669"/>
    <property type="project" value="UniProtKB-EC"/>
</dbReference>
<feature type="transmembrane region" description="Helical" evidence="24">
    <location>
        <begin position="40"/>
        <end position="57"/>
    </location>
</feature>
<keyword evidence="17" id="KW-1208">Phospholipid metabolism</keyword>
<evidence type="ECO:0000256" key="18">
    <source>
        <dbReference type="ARBA" id="ARBA00029893"/>
    </source>
</evidence>
<keyword evidence="11 24" id="KW-0812">Transmembrane</keyword>
<keyword evidence="14" id="KW-0443">Lipid metabolism</keyword>
<evidence type="ECO:0000256" key="12">
    <source>
        <dbReference type="ARBA" id="ARBA00022695"/>
    </source>
</evidence>
<evidence type="ECO:0000256" key="17">
    <source>
        <dbReference type="ARBA" id="ARBA00023264"/>
    </source>
</evidence>
<evidence type="ECO:0000313" key="25">
    <source>
        <dbReference type="EMBL" id="GLK75384.1"/>
    </source>
</evidence>
<feature type="transmembrane region" description="Helical" evidence="24">
    <location>
        <begin position="118"/>
        <end position="136"/>
    </location>
</feature>
<keyword evidence="12 25" id="KW-0548">Nucleotidyltransferase</keyword>
<comment type="caution">
    <text evidence="25">The sequence shown here is derived from an EMBL/GenBank/DDBJ whole genome shotgun (WGS) entry which is preliminary data.</text>
</comment>
<evidence type="ECO:0000256" key="7">
    <source>
        <dbReference type="ARBA" id="ARBA00019373"/>
    </source>
</evidence>
<feature type="transmembrane region" description="Helical" evidence="24">
    <location>
        <begin position="207"/>
        <end position="227"/>
    </location>
</feature>
<dbReference type="EMBL" id="BSFK01000005">
    <property type="protein sequence ID" value="GLK75384.1"/>
    <property type="molecule type" value="Genomic_DNA"/>
</dbReference>
<keyword evidence="26" id="KW-1185">Reference proteome</keyword>
<keyword evidence="13 24" id="KW-1133">Transmembrane helix</keyword>
<accession>A0A9W6N1Y8</accession>
<evidence type="ECO:0000256" key="10">
    <source>
        <dbReference type="ARBA" id="ARBA00022679"/>
    </source>
</evidence>
<comment type="subcellular location">
    <subcellularLocation>
        <location evidence="2">Cell membrane</location>
        <topology evidence="2">Multi-pass membrane protein</topology>
    </subcellularLocation>
</comment>
<feature type="transmembrane region" description="Helical" evidence="24">
    <location>
        <begin position="69"/>
        <end position="87"/>
    </location>
</feature>
<evidence type="ECO:0000313" key="26">
    <source>
        <dbReference type="Proteomes" id="UP001143364"/>
    </source>
</evidence>
<dbReference type="EC" id="2.7.7.41" evidence="6"/>
<evidence type="ECO:0000256" key="9">
    <source>
        <dbReference type="ARBA" id="ARBA00022516"/>
    </source>
</evidence>
<keyword evidence="8" id="KW-1003">Cell membrane</keyword>
<proteinExistence type="inferred from homology"/>
<evidence type="ECO:0000256" key="23">
    <source>
        <dbReference type="ARBA" id="ARBA00033406"/>
    </source>
</evidence>
<reference evidence="25" key="1">
    <citation type="journal article" date="2014" name="Int. J. Syst. Evol. Microbiol.">
        <title>Complete genome sequence of Corynebacterium casei LMG S-19264T (=DSM 44701T), isolated from a smear-ripened cheese.</title>
        <authorList>
            <consortium name="US DOE Joint Genome Institute (JGI-PGF)"/>
            <person name="Walter F."/>
            <person name="Albersmeier A."/>
            <person name="Kalinowski J."/>
            <person name="Ruckert C."/>
        </authorList>
    </citation>
    <scope>NUCLEOTIDE SEQUENCE</scope>
    <source>
        <strain evidence="25">VKM B-2555</strain>
    </source>
</reference>
<gene>
    <name evidence="25" type="primary">cdsA</name>
    <name evidence="25" type="ORF">GCM10008171_06380</name>
</gene>
<evidence type="ECO:0000256" key="22">
    <source>
        <dbReference type="ARBA" id="ARBA00032743"/>
    </source>
</evidence>
<comment type="catalytic activity">
    <reaction evidence="1">
        <text>a 1,2-diacyl-sn-glycero-3-phosphate + CTP + H(+) = a CDP-1,2-diacyl-sn-glycerol + diphosphate</text>
        <dbReference type="Rhea" id="RHEA:16229"/>
        <dbReference type="ChEBI" id="CHEBI:15378"/>
        <dbReference type="ChEBI" id="CHEBI:33019"/>
        <dbReference type="ChEBI" id="CHEBI:37563"/>
        <dbReference type="ChEBI" id="CHEBI:58332"/>
        <dbReference type="ChEBI" id="CHEBI:58608"/>
        <dbReference type="EC" id="2.7.7.41"/>
    </reaction>
</comment>
<keyword evidence="9" id="KW-0444">Lipid biosynthesis</keyword>
<evidence type="ECO:0000256" key="13">
    <source>
        <dbReference type="ARBA" id="ARBA00022989"/>
    </source>
</evidence>
<comment type="similarity">
    <text evidence="5">Belongs to the CDS family.</text>
</comment>
<reference evidence="25" key="2">
    <citation type="submission" date="2023-01" db="EMBL/GenBank/DDBJ databases">
        <authorList>
            <person name="Sun Q."/>
            <person name="Evtushenko L."/>
        </authorList>
    </citation>
    <scope>NUCLEOTIDE SEQUENCE</scope>
    <source>
        <strain evidence="25">VKM B-2555</strain>
    </source>
</reference>
<evidence type="ECO:0000256" key="4">
    <source>
        <dbReference type="ARBA" id="ARBA00005189"/>
    </source>
</evidence>
<name>A0A9W6N1Y8_9HYPH</name>
<evidence type="ECO:0000256" key="1">
    <source>
        <dbReference type="ARBA" id="ARBA00001698"/>
    </source>
</evidence>
<comment type="pathway">
    <text evidence="4">Lipid metabolism.</text>
</comment>
<keyword evidence="16" id="KW-0594">Phospholipid biosynthesis</keyword>
<evidence type="ECO:0000256" key="14">
    <source>
        <dbReference type="ARBA" id="ARBA00023098"/>
    </source>
</evidence>
<feature type="transmembrane region" description="Helical" evidence="24">
    <location>
        <begin position="142"/>
        <end position="161"/>
    </location>
</feature>
<dbReference type="PANTHER" id="PTHR46382:SF1">
    <property type="entry name" value="PHOSPHATIDATE CYTIDYLYLTRANSFERASE"/>
    <property type="match status" value="1"/>
</dbReference>
<dbReference type="Pfam" id="PF01148">
    <property type="entry name" value="CTP_transf_1"/>
    <property type="match status" value="1"/>
</dbReference>
<evidence type="ECO:0000256" key="5">
    <source>
        <dbReference type="ARBA" id="ARBA00010185"/>
    </source>
</evidence>
<evidence type="ECO:0000256" key="20">
    <source>
        <dbReference type="ARBA" id="ARBA00032253"/>
    </source>
</evidence>
<evidence type="ECO:0000256" key="8">
    <source>
        <dbReference type="ARBA" id="ARBA00022475"/>
    </source>
</evidence>
<keyword evidence="10" id="KW-0808">Transferase</keyword>
<evidence type="ECO:0000256" key="6">
    <source>
        <dbReference type="ARBA" id="ARBA00012487"/>
    </source>
</evidence>
<organism evidence="25 26">
    <name type="scientific">Methylopila jiangsuensis</name>
    <dbReference type="NCBI Taxonomy" id="586230"/>
    <lineage>
        <taxon>Bacteria</taxon>
        <taxon>Pseudomonadati</taxon>
        <taxon>Pseudomonadota</taxon>
        <taxon>Alphaproteobacteria</taxon>
        <taxon>Hyphomicrobiales</taxon>
        <taxon>Methylopilaceae</taxon>
        <taxon>Methylopila</taxon>
    </lineage>
</organism>
<dbReference type="AlphaFoldDB" id="A0A9W6N1Y8"/>
<keyword evidence="15 24" id="KW-0472">Membrane</keyword>
<evidence type="ECO:0000256" key="16">
    <source>
        <dbReference type="ARBA" id="ARBA00023209"/>
    </source>
</evidence>
<dbReference type="Proteomes" id="UP001143364">
    <property type="component" value="Unassembled WGS sequence"/>
</dbReference>
<feature type="transmembrane region" description="Helical" evidence="24">
    <location>
        <begin position="181"/>
        <end position="201"/>
    </location>
</feature>
<evidence type="ECO:0000256" key="2">
    <source>
        <dbReference type="ARBA" id="ARBA00004651"/>
    </source>
</evidence>